<dbReference type="CDD" id="cd17325">
    <property type="entry name" value="MFS_MdtG_SLC18_like"/>
    <property type="match status" value="1"/>
</dbReference>
<evidence type="ECO:0000256" key="7">
    <source>
        <dbReference type="SAM" id="MobiDB-lite"/>
    </source>
</evidence>
<feature type="transmembrane region" description="Helical" evidence="8">
    <location>
        <begin position="231"/>
        <end position="252"/>
    </location>
</feature>
<evidence type="ECO:0000256" key="3">
    <source>
        <dbReference type="ARBA" id="ARBA00022475"/>
    </source>
</evidence>
<feature type="transmembrane region" description="Helical" evidence="8">
    <location>
        <begin position="27"/>
        <end position="51"/>
    </location>
</feature>
<feature type="region of interest" description="Disordered" evidence="7">
    <location>
        <begin position="416"/>
        <end position="446"/>
    </location>
</feature>
<dbReference type="PANTHER" id="PTHR43414">
    <property type="entry name" value="MULTIDRUG RESISTANCE PROTEIN MDTG"/>
    <property type="match status" value="1"/>
</dbReference>
<comment type="subcellular location">
    <subcellularLocation>
        <location evidence="1">Cell membrane</location>
        <topology evidence="1">Multi-pass membrane protein</topology>
    </subcellularLocation>
</comment>
<keyword evidence="2" id="KW-0813">Transport</keyword>
<keyword evidence="11" id="KW-1185">Reference proteome</keyword>
<evidence type="ECO:0000256" key="8">
    <source>
        <dbReference type="SAM" id="Phobius"/>
    </source>
</evidence>
<feature type="compositionally biased region" description="Basic and acidic residues" evidence="7">
    <location>
        <begin position="416"/>
        <end position="426"/>
    </location>
</feature>
<evidence type="ECO:0000313" key="10">
    <source>
        <dbReference type="EMBL" id="MBQ0928650.1"/>
    </source>
</evidence>
<dbReference type="InterPro" id="IPR036259">
    <property type="entry name" value="MFS_trans_sf"/>
</dbReference>
<dbReference type="InterPro" id="IPR011701">
    <property type="entry name" value="MFS"/>
</dbReference>
<evidence type="ECO:0000256" key="1">
    <source>
        <dbReference type="ARBA" id="ARBA00004651"/>
    </source>
</evidence>
<proteinExistence type="predicted"/>
<feature type="transmembrane region" description="Helical" evidence="8">
    <location>
        <begin position="63"/>
        <end position="84"/>
    </location>
</feature>
<name>A0ABS5DR24_9PSEU</name>
<keyword evidence="3" id="KW-1003">Cell membrane</keyword>
<feature type="region of interest" description="Disordered" evidence="7">
    <location>
        <begin position="1"/>
        <end position="20"/>
    </location>
</feature>
<evidence type="ECO:0000256" key="5">
    <source>
        <dbReference type="ARBA" id="ARBA00022989"/>
    </source>
</evidence>
<feature type="domain" description="Major facilitator superfamily (MFS) profile" evidence="9">
    <location>
        <begin position="25"/>
        <end position="416"/>
    </location>
</feature>
<keyword evidence="5 8" id="KW-1133">Transmembrane helix</keyword>
<dbReference type="Gene3D" id="1.20.1250.20">
    <property type="entry name" value="MFS general substrate transporter like domains"/>
    <property type="match status" value="1"/>
</dbReference>
<sequence length="828" mass="87920">MTRALRTQPVLSPRQAEPEDGHGRNLVLLWAGQFVNTAGLMMLVPIMPFYLRQIGTSGIAETQTWAGVAIAAPALALTVATPLWGRLGDRIGRKWMVVRALLGLAVAMVVMATASTPLVLVAGRLLQGTLGGVVEAAAAFAGSAGSDEKRGSSLGKSFSATAAGALAGPIAGGLFVGSGGLPQLMLVIAGAATALAAASAVGLREPAREPATTGGGETAARQRRRPSVREVPGATALALAAIAAYFGVYGLIPVYAEHVEGIVAERGGASLWVGVLHSVMWGATLLGSFWWGKRNDLTGRPVRTFALSAGGCAASIAVVALPLDPYTMIPLRLVQGFCFAALAQSLFLHFSRHAPADHKSAFVSTANSYLLIGQSAGPLLAGPLVGFMPVPGAVLIMAGACALGCLLALKPSAEERHSHEKNHDDVSADEEVESEMTRPTPTVTSSRNGVAIAPFRGWRITHRHLNTLAGRYMTPWNGTRSAGGALAEWQRSGKLIQDRRPALYAYEQFGPHGTIRGVLALVHLDGGLLPHEDVIPDHVQRLTKVMERGRANLDPVLLGFSGDGRTTTCIDNAAHRPPITEVLAHDGQTHRLWPITDHVEQDQVIAELDTRAAFIADGHHRHAAARQYRRAAYAAGQGPGPWDYFPALLVDVTKTPMSLAPVHRVLPRLDPRQALHMASARFRVTRMHGEIADWTATLKHHAKNGPAYVLATPRGGFLLTAPQPRFLDAALEGTPAALRAMDAAILDTALLDHLWQIPDRPGHINYQPNPHAALRMVHDSGGVAVLTTPPTQQDLKAAVTSGIRLPRKSTSFGPKPHPGLLFRTLDDR</sequence>
<dbReference type="Proteomes" id="UP000674084">
    <property type="component" value="Unassembled WGS sequence"/>
</dbReference>
<dbReference type="Pfam" id="PF07690">
    <property type="entry name" value="MFS_1"/>
    <property type="match status" value="2"/>
</dbReference>
<evidence type="ECO:0000256" key="6">
    <source>
        <dbReference type="ARBA" id="ARBA00023136"/>
    </source>
</evidence>
<dbReference type="InterPro" id="IPR001958">
    <property type="entry name" value="Tet-R_TetA/multi-R_MdtG-like"/>
</dbReference>
<dbReference type="PANTHER" id="PTHR43414:SF6">
    <property type="entry name" value="MULTIDRUG RESISTANCE PROTEIN MDTG"/>
    <property type="match status" value="1"/>
</dbReference>
<reference evidence="10 11" key="1">
    <citation type="submission" date="2021-04" db="EMBL/GenBank/DDBJ databases">
        <title>Whole-genome sequencing of Saccharopolyspora endophytica KCTC 19397.</title>
        <authorList>
            <person name="Ay H."/>
            <person name="Saygin H."/>
            <person name="Sahin N."/>
        </authorList>
    </citation>
    <scope>NUCLEOTIDE SEQUENCE [LARGE SCALE GENOMIC DNA]</scope>
    <source>
        <strain evidence="10 11">KCTC 19397</strain>
    </source>
</reference>
<evidence type="ECO:0000256" key="2">
    <source>
        <dbReference type="ARBA" id="ARBA00022448"/>
    </source>
</evidence>
<organism evidence="10 11">
    <name type="scientific">Saccharopolyspora endophytica</name>
    <dbReference type="NCBI Taxonomy" id="543886"/>
    <lineage>
        <taxon>Bacteria</taxon>
        <taxon>Bacillati</taxon>
        <taxon>Actinomycetota</taxon>
        <taxon>Actinomycetes</taxon>
        <taxon>Pseudonocardiales</taxon>
        <taxon>Pseudonocardiaceae</taxon>
        <taxon>Saccharopolyspora</taxon>
    </lineage>
</organism>
<feature type="transmembrane region" description="Helical" evidence="8">
    <location>
        <begin position="304"/>
        <end position="323"/>
    </location>
</feature>
<dbReference type="PRINTS" id="PR01035">
    <property type="entry name" value="TCRTETA"/>
</dbReference>
<evidence type="ECO:0000313" key="11">
    <source>
        <dbReference type="Proteomes" id="UP000674084"/>
    </source>
</evidence>
<comment type="caution">
    <text evidence="10">The sequence shown here is derived from an EMBL/GenBank/DDBJ whole genome shotgun (WGS) entry which is preliminary data.</text>
</comment>
<keyword evidence="4 8" id="KW-0812">Transmembrane</keyword>
<feature type="transmembrane region" description="Helical" evidence="8">
    <location>
        <begin position="96"/>
        <end position="119"/>
    </location>
</feature>
<accession>A0ABS5DR24</accession>
<feature type="transmembrane region" description="Helical" evidence="8">
    <location>
        <begin position="272"/>
        <end position="292"/>
    </location>
</feature>
<gene>
    <name evidence="10" type="ORF">KBO27_32295</name>
</gene>
<dbReference type="PROSITE" id="PS50850">
    <property type="entry name" value="MFS"/>
    <property type="match status" value="1"/>
</dbReference>
<feature type="transmembrane region" description="Helical" evidence="8">
    <location>
        <begin position="184"/>
        <end position="203"/>
    </location>
</feature>
<dbReference type="RefSeq" id="WP_210973657.1">
    <property type="nucleotide sequence ID" value="NZ_JAGPXE010000022.1"/>
</dbReference>
<keyword evidence="6 8" id="KW-0472">Membrane</keyword>
<feature type="compositionally biased region" description="Polar residues" evidence="7">
    <location>
        <begin position="437"/>
        <end position="446"/>
    </location>
</feature>
<feature type="region of interest" description="Disordered" evidence="7">
    <location>
        <begin position="206"/>
        <end position="227"/>
    </location>
</feature>
<dbReference type="InterPro" id="IPR020846">
    <property type="entry name" value="MFS_dom"/>
</dbReference>
<evidence type="ECO:0000259" key="9">
    <source>
        <dbReference type="PROSITE" id="PS50850"/>
    </source>
</evidence>
<protein>
    <submittedName>
        <fullName evidence="10">MFS transporter</fullName>
    </submittedName>
</protein>
<dbReference type="EMBL" id="JAGPXE010000022">
    <property type="protein sequence ID" value="MBQ0928650.1"/>
    <property type="molecule type" value="Genomic_DNA"/>
</dbReference>
<dbReference type="SUPFAM" id="SSF103473">
    <property type="entry name" value="MFS general substrate transporter"/>
    <property type="match status" value="1"/>
</dbReference>
<evidence type="ECO:0000256" key="4">
    <source>
        <dbReference type="ARBA" id="ARBA00022692"/>
    </source>
</evidence>
<dbReference type="Pfam" id="PF06245">
    <property type="entry name" value="DUF1015"/>
    <property type="match status" value="1"/>
</dbReference>
<dbReference type="InterPro" id="IPR008323">
    <property type="entry name" value="UCP033563"/>
</dbReference>